<gene>
    <name evidence="1" type="ORF">BJ875DRAFT_51093</name>
</gene>
<evidence type="ECO:0000313" key="1">
    <source>
        <dbReference type="EMBL" id="KAG9233270.1"/>
    </source>
</evidence>
<accession>A0A9P7YHP2</accession>
<proteinExistence type="predicted"/>
<keyword evidence="2" id="KW-1185">Reference proteome</keyword>
<dbReference type="Proteomes" id="UP000824998">
    <property type="component" value="Unassembled WGS sequence"/>
</dbReference>
<protein>
    <submittedName>
        <fullName evidence="1">Uncharacterized protein</fullName>
    </submittedName>
</protein>
<sequence>MTASSGASGFCANSSCSHANNEHNYFTCKAHKCRVKWKICQTMSHDTGLTTSTKYAICKKCTAHPGGGPDGFEEMLDLA</sequence>
<name>A0A9P7YHP2_9HELO</name>
<organism evidence="1 2">
    <name type="scientific">Amylocarpus encephaloides</name>
    <dbReference type="NCBI Taxonomy" id="45428"/>
    <lineage>
        <taxon>Eukaryota</taxon>
        <taxon>Fungi</taxon>
        <taxon>Dikarya</taxon>
        <taxon>Ascomycota</taxon>
        <taxon>Pezizomycotina</taxon>
        <taxon>Leotiomycetes</taxon>
        <taxon>Helotiales</taxon>
        <taxon>Helotiales incertae sedis</taxon>
        <taxon>Amylocarpus</taxon>
    </lineage>
</organism>
<dbReference type="OrthoDB" id="4505438at2759"/>
<dbReference type="AlphaFoldDB" id="A0A9P7YHP2"/>
<dbReference type="EMBL" id="MU251508">
    <property type="protein sequence ID" value="KAG9233270.1"/>
    <property type="molecule type" value="Genomic_DNA"/>
</dbReference>
<comment type="caution">
    <text evidence="1">The sequence shown here is derived from an EMBL/GenBank/DDBJ whole genome shotgun (WGS) entry which is preliminary data.</text>
</comment>
<reference evidence="1" key="1">
    <citation type="journal article" date="2021" name="IMA Fungus">
        <title>Genomic characterization of three marine fungi, including Emericellopsis atlantica sp. nov. with signatures of a generalist lifestyle and marine biomass degradation.</title>
        <authorList>
            <person name="Hagestad O.C."/>
            <person name="Hou L."/>
            <person name="Andersen J.H."/>
            <person name="Hansen E.H."/>
            <person name="Altermark B."/>
            <person name="Li C."/>
            <person name="Kuhnert E."/>
            <person name="Cox R.J."/>
            <person name="Crous P.W."/>
            <person name="Spatafora J.W."/>
            <person name="Lail K."/>
            <person name="Amirebrahimi M."/>
            <person name="Lipzen A."/>
            <person name="Pangilinan J."/>
            <person name="Andreopoulos W."/>
            <person name="Hayes R.D."/>
            <person name="Ng V."/>
            <person name="Grigoriev I.V."/>
            <person name="Jackson S.A."/>
            <person name="Sutton T.D.S."/>
            <person name="Dobson A.D.W."/>
            <person name="Rama T."/>
        </authorList>
    </citation>
    <scope>NUCLEOTIDE SEQUENCE</scope>
    <source>
        <strain evidence="1">TRa018bII</strain>
    </source>
</reference>
<evidence type="ECO:0000313" key="2">
    <source>
        <dbReference type="Proteomes" id="UP000824998"/>
    </source>
</evidence>